<dbReference type="PANTHER" id="PTHR48017">
    <property type="entry name" value="OS05G0424000 PROTEIN-RELATED"/>
    <property type="match status" value="1"/>
</dbReference>
<accession>A0A803LT03</accession>
<evidence type="ECO:0000256" key="1">
    <source>
        <dbReference type="ARBA" id="ARBA00004141"/>
    </source>
</evidence>
<feature type="transmembrane region" description="Helical" evidence="8">
    <location>
        <begin position="291"/>
        <end position="311"/>
    </location>
</feature>
<evidence type="ECO:0000313" key="10">
    <source>
        <dbReference type="EnsemblPlants" id="AUR62018347-RA:cds"/>
    </source>
</evidence>
<keyword evidence="6 8" id="KW-0472">Membrane</keyword>
<dbReference type="EnsemblPlants" id="AUR62018347-RA">
    <property type="protein sequence ID" value="AUR62018347-RA:cds"/>
    <property type="gene ID" value="AUR62018347"/>
</dbReference>
<comment type="similarity">
    <text evidence="7">Belongs to the amino acid/polyamine transporter 2 family. Amino acid/auxin permease (AAAP) (TC 2.A.18.5) subfamily.</text>
</comment>
<feature type="transmembrane region" description="Helical" evidence="8">
    <location>
        <begin position="250"/>
        <end position="270"/>
    </location>
</feature>
<dbReference type="InterPro" id="IPR013057">
    <property type="entry name" value="AA_transpt_TM"/>
</dbReference>
<dbReference type="FunFam" id="1.20.1740.10:FF:000047">
    <property type="entry name" value="Amino acid transporter AVT1A"/>
    <property type="match status" value="1"/>
</dbReference>
<name>A0A803LT03_CHEQI</name>
<evidence type="ECO:0000256" key="5">
    <source>
        <dbReference type="ARBA" id="ARBA00022989"/>
    </source>
</evidence>
<feature type="transmembrane region" description="Helical" evidence="8">
    <location>
        <begin position="104"/>
        <end position="124"/>
    </location>
</feature>
<reference evidence="10" key="1">
    <citation type="journal article" date="2017" name="Nature">
        <title>The genome of Chenopodium quinoa.</title>
        <authorList>
            <person name="Jarvis D.E."/>
            <person name="Ho Y.S."/>
            <person name="Lightfoot D.J."/>
            <person name="Schmoeckel S.M."/>
            <person name="Li B."/>
            <person name="Borm T.J.A."/>
            <person name="Ohyanagi H."/>
            <person name="Mineta K."/>
            <person name="Michell C.T."/>
            <person name="Saber N."/>
            <person name="Kharbatia N.M."/>
            <person name="Rupper R.R."/>
            <person name="Sharp A.R."/>
            <person name="Dally N."/>
            <person name="Boughton B.A."/>
            <person name="Woo Y.H."/>
            <person name="Gao G."/>
            <person name="Schijlen E.G.W.M."/>
            <person name="Guo X."/>
            <person name="Momin A.A."/>
            <person name="Negrao S."/>
            <person name="Al-Babili S."/>
            <person name="Gehring C."/>
            <person name="Roessner U."/>
            <person name="Jung C."/>
            <person name="Murphy K."/>
            <person name="Arold S.T."/>
            <person name="Gojobori T."/>
            <person name="van der Linden C.G."/>
            <person name="van Loo E.N."/>
            <person name="Jellen E.N."/>
            <person name="Maughan P.J."/>
            <person name="Tester M."/>
        </authorList>
    </citation>
    <scope>NUCLEOTIDE SEQUENCE [LARGE SCALE GENOMIC DNA]</scope>
    <source>
        <strain evidence="10">cv. PI 614886</strain>
    </source>
</reference>
<feature type="transmembrane region" description="Helical" evidence="8">
    <location>
        <begin position="173"/>
        <end position="194"/>
    </location>
</feature>
<keyword evidence="4" id="KW-0029">Amino-acid transport</keyword>
<evidence type="ECO:0000259" key="9">
    <source>
        <dbReference type="Pfam" id="PF01490"/>
    </source>
</evidence>
<keyword evidence="3 8" id="KW-0812">Transmembrane</keyword>
<feature type="domain" description="Amino acid transporter transmembrane" evidence="9">
    <location>
        <begin position="1"/>
        <end position="372"/>
    </location>
</feature>
<feature type="transmembrane region" description="Helical" evidence="8">
    <location>
        <begin position="206"/>
        <end position="230"/>
    </location>
</feature>
<keyword evidence="11" id="KW-1185">Reference proteome</keyword>
<evidence type="ECO:0000256" key="8">
    <source>
        <dbReference type="SAM" id="Phobius"/>
    </source>
</evidence>
<feature type="transmembrane region" description="Helical" evidence="8">
    <location>
        <begin position="131"/>
        <end position="153"/>
    </location>
</feature>
<evidence type="ECO:0000256" key="3">
    <source>
        <dbReference type="ARBA" id="ARBA00022692"/>
    </source>
</evidence>
<dbReference type="Pfam" id="PF01490">
    <property type="entry name" value="Aa_trans"/>
    <property type="match status" value="1"/>
</dbReference>
<comment type="subcellular location">
    <subcellularLocation>
        <location evidence="1">Membrane</location>
        <topology evidence="1">Multi-pass membrane protein</topology>
    </subcellularLocation>
</comment>
<evidence type="ECO:0000313" key="11">
    <source>
        <dbReference type="Proteomes" id="UP000596660"/>
    </source>
</evidence>
<evidence type="ECO:0000256" key="2">
    <source>
        <dbReference type="ARBA" id="ARBA00022448"/>
    </source>
</evidence>
<proteinExistence type="inferred from homology"/>
<feature type="transmembrane region" description="Helical" evidence="8">
    <location>
        <begin position="16"/>
        <end position="42"/>
    </location>
</feature>
<dbReference type="GO" id="GO:0006865">
    <property type="term" value="P:amino acid transport"/>
    <property type="evidence" value="ECO:0007669"/>
    <property type="project" value="UniProtKB-KW"/>
</dbReference>
<protein>
    <recommendedName>
        <fullName evidence="9">Amino acid transporter transmembrane domain-containing protein</fullName>
    </recommendedName>
</protein>
<dbReference type="Proteomes" id="UP000596660">
    <property type="component" value="Unplaced"/>
</dbReference>
<reference evidence="10" key="2">
    <citation type="submission" date="2021-03" db="UniProtKB">
        <authorList>
            <consortium name="EnsemblPlants"/>
        </authorList>
    </citation>
    <scope>IDENTIFICATION</scope>
</reference>
<feature type="transmembrane region" description="Helical" evidence="8">
    <location>
        <begin position="62"/>
        <end position="84"/>
    </location>
</feature>
<sequence length="380" mass="41536">MAGVGLLSTPYTIEEAGWLSLAFLFLFAMVCCYTASLMRYCFESKAGIITYPDIGEAAFGKYGRLFLSIALYVELYSYCVEFIIMEGDNLTRLFPGMSLSWGGFYLDSTHVFALLTALIVLPTVWLKNLRLISYLSAGGVIATVMIVFCVLYLGTVDGLGFHHTGKLVNWSGMPFAIGVYGFCYSGHSVFPNIYQSMADKKQFTAALITSFAICVLIYGSVAVMGFLMFGEGTLSQITLNMPKDLVVSNVALWTTDLFCESLTSYTYALLLNPLARGIEELLPAHIANSNWCFFVLRTSLVVSTLCVAFSVPFFGLLMALIGSLLSILVAVIFPALCFLKIMEKKATKMQVIISTAIVVLGVVSGALGTYSSVKKIIRSY</sequence>
<dbReference type="GO" id="GO:0016020">
    <property type="term" value="C:membrane"/>
    <property type="evidence" value="ECO:0007669"/>
    <property type="project" value="UniProtKB-SubCell"/>
</dbReference>
<dbReference type="AlphaFoldDB" id="A0A803LT03"/>
<evidence type="ECO:0000256" key="4">
    <source>
        <dbReference type="ARBA" id="ARBA00022970"/>
    </source>
</evidence>
<organism evidence="10 11">
    <name type="scientific">Chenopodium quinoa</name>
    <name type="common">Quinoa</name>
    <dbReference type="NCBI Taxonomy" id="63459"/>
    <lineage>
        <taxon>Eukaryota</taxon>
        <taxon>Viridiplantae</taxon>
        <taxon>Streptophyta</taxon>
        <taxon>Embryophyta</taxon>
        <taxon>Tracheophyta</taxon>
        <taxon>Spermatophyta</taxon>
        <taxon>Magnoliopsida</taxon>
        <taxon>eudicotyledons</taxon>
        <taxon>Gunneridae</taxon>
        <taxon>Pentapetalae</taxon>
        <taxon>Caryophyllales</taxon>
        <taxon>Chenopodiaceae</taxon>
        <taxon>Chenopodioideae</taxon>
        <taxon>Atripliceae</taxon>
        <taxon>Chenopodium</taxon>
    </lineage>
</organism>
<dbReference type="Gramene" id="AUR62018347-RA">
    <property type="protein sequence ID" value="AUR62018347-RA:cds"/>
    <property type="gene ID" value="AUR62018347"/>
</dbReference>
<evidence type="ECO:0000256" key="7">
    <source>
        <dbReference type="ARBA" id="ARBA00049662"/>
    </source>
</evidence>
<keyword evidence="2" id="KW-0813">Transport</keyword>
<feature type="transmembrane region" description="Helical" evidence="8">
    <location>
        <begin position="317"/>
        <end position="339"/>
    </location>
</feature>
<evidence type="ECO:0000256" key="6">
    <source>
        <dbReference type="ARBA" id="ARBA00023136"/>
    </source>
</evidence>
<keyword evidence="5 8" id="KW-1133">Transmembrane helix</keyword>
<feature type="transmembrane region" description="Helical" evidence="8">
    <location>
        <begin position="351"/>
        <end position="370"/>
    </location>
</feature>
<dbReference type="OMA" id="MLIHGMQ"/>